<dbReference type="CDD" id="cd17332">
    <property type="entry name" value="MFS_MelB_like"/>
    <property type="match status" value="1"/>
</dbReference>
<keyword evidence="4 7" id="KW-0812">Transmembrane</keyword>
<evidence type="ECO:0000256" key="5">
    <source>
        <dbReference type="ARBA" id="ARBA00022989"/>
    </source>
</evidence>
<accession>A0A381XX52</accession>
<feature type="transmembrane region" description="Helical" evidence="7">
    <location>
        <begin position="293"/>
        <end position="311"/>
    </location>
</feature>
<evidence type="ECO:0000256" key="1">
    <source>
        <dbReference type="ARBA" id="ARBA00004651"/>
    </source>
</evidence>
<dbReference type="PANTHER" id="PTHR11328">
    <property type="entry name" value="MAJOR FACILITATOR SUPERFAMILY DOMAIN-CONTAINING PROTEIN"/>
    <property type="match status" value="1"/>
</dbReference>
<feature type="transmembrane region" description="Helical" evidence="7">
    <location>
        <begin position="150"/>
        <end position="169"/>
    </location>
</feature>
<feature type="transmembrane region" description="Helical" evidence="7">
    <location>
        <begin position="40"/>
        <end position="58"/>
    </location>
</feature>
<evidence type="ECO:0000256" key="3">
    <source>
        <dbReference type="ARBA" id="ARBA00022475"/>
    </source>
</evidence>
<dbReference type="PANTHER" id="PTHR11328:SF24">
    <property type="entry name" value="MAJOR FACILITATOR SUPERFAMILY (MFS) PROFILE DOMAIN-CONTAINING PROTEIN"/>
    <property type="match status" value="1"/>
</dbReference>
<evidence type="ECO:0008006" key="9">
    <source>
        <dbReference type="Google" id="ProtNLM"/>
    </source>
</evidence>
<organism evidence="8">
    <name type="scientific">marine metagenome</name>
    <dbReference type="NCBI Taxonomy" id="408172"/>
    <lineage>
        <taxon>unclassified sequences</taxon>
        <taxon>metagenomes</taxon>
        <taxon>ecological metagenomes</taxon>
    </lineage>
</organism>
<feature type="transmembrane region" description="Helical" evidence="7">
    <location>
        <begin position="227"/>
        <end position="251"/>
    </location>
</feature>
<sequence>MKMIQQKHVLSWGLGSLGVAIFFNTQTVLLTRFMTDELGIAAGVAGLLLLLSKLYDAVTDPLMGWITDRTKSKWGRRRPWLIIGGVGSAMAFIYLFNVPSNISVITAIFIGLIAYSTFYTIFNVPYLAMPAEMSTLPLERTRLMAWRVRAIGMGQLIGSSFAPMMVFWFGGGRSAHGKMAIILGFVAMIAIIFCFLGTKGANQTVPKLKTKLSLKDSTKLILENKPFLFLIITKFLQLTATAIMLASMAYFFQHWLKKEFNDLGLYFAISSVIIILVQPFWMSLVKKYSKAELYQVAAVGYALISLSWYFSDPQTGMFWILFRSSLYGIFAGGLLLLGQAMLPDTIHYDWQQTGLRREGIFAGLYTTAEKLSFAIGGAMAGLFLQYFGYQSSQSGEVVIQSSTTISGIYFLAAVMPALLMLLSCVPLKYYRLKENDLAQE</sequence>
<dbReference type="EMBL" id="UINC01016703">
    <property type="protein sequence ID" value="SVA69344.1"/>
    <property type="molecule type" value="Genomic_DNA"/>
</dbReference>
<feature type="transmembrane region" description="Helical" evidence="7">
    <location>
        <begin position="12"/>
        <end position="34"/>
    </location>
</feature>
<feature type="transmembrane region" description="Helical" evidence="7">
    <location>
        <begin position="181"/>
        <end position="201"/>
    </location>
</feature>
<feature type="transmembrane region" description="Helical" evidence="7">
    <location>
        <begin position="263"/>
        <end position="281"/>
    </location>
</feature>
<dbReference type="GO" id="GO:0008643">
    <property type="term" value="P:carbohydrate transport"/>
    <property type="evidence" value="ECO:0007669"/>
    <property type="project" value="InterPro"/>
</dbReference>
<keyword evidence="3" id="KW-1003">Cell membrane</keyword>
<dbReference type="GO" id="GO:0005886">
    <property type="term" value="C:plasma membrane"/>
    <property type="evidence" value="ECO:0007669"/>
    <property type="project" value="UniProtKB-SubCell"/>
</dbReference>
<keyword evidence="2" id="KW-0813">Transport</keyword>
<evidence type="ECO:0000256" key="7">
    <source>
        <dbReference type="SAM" id="Phobius"/>
    </source>
</evidence>
<proteinExistence type="predicted"/>
<reference evidence="8" key="1">
    <citation type="submission" date="2018-05" db="EMBL/GenBank/DDBJ databases">
        <authorList>
            <person name="Lanie J.A."/>
            <person name="Ng W.-L."/>
            <person name="Kazmierczak K.M."/>
            <person name="Andrzejewski T.M."/>
            <person name="Davidsen T.M."/>
            <person name="Wayne K.J."/>
            <person name="Tettelin H."/>
            <person name="Glass J.I."/>
            <person name="Rusch D."/>
            <person name="Podicherti R."/>
            <person name="Tsui H.-C.T."/>
            <person name="Winkler M.E."/>
        </authorList>
    </citation>
    <scope>NUCLEOTIDE SEQUENCE</scope>
</reference>
<dbReference type="AlphaFoldDB" id="A0A381XX52"/>
<protein>
    <recommendedName>
        <fullName evidence="9">Major facilitator superfamily (MFS) profile domain-containing protein</fullName>
    </recommendedName>
</protein>
<dbReference type="GO" id="GO:0015293">
    <property type="term" value="F:symporter activity"/>
    <property type="evidence" value="ECO:0007669"/>
    <property type="project" value="InterPro"/>
</dbReference>
<feature type="transmembrane region" description="Helical" evidence="7">
    <location>
        <begin position="407"/>
        <end position="427"/>
    </location>
</feature>
<feature type="transmembrane region" description="Helical" evidence="7">
    <location>
        <begin position="102"/>
        <end position="129"/>
    </location>
</feature>
<feature type="transmembrane region" description="Helical" evidence="7">
    <location>
        <begin position="79"/>
        <end position="96"/>
    </location>
</feature>
<evidence type="ECO:0000313" key="8">
    <source>
        <dbReference type="EMBL" id="SVA69344.1"/>
    </source>
</evidence>
<dbReference type="SUPFAM" id="SSF103473">
    <property type="entry name" value="MFS general substrate transporter"/>
    <property type="match status" value="1"/>
</dbReference>
<feature type="transmembrane region" description="Helical" evidence="7">
    <location>
        <begin position="317"/>
        <end position="338"/>
    </location>
</feature>
<keyword evidence="5 7" id="KW-1133">Transmembrane helix</keyword>
<keyword evidence="6 7" id="KW-0472">Membrane</keyword>
<name>A0A381XX52_9ZZZZ</name>
<dbReference type="Gene3D" id="1.20.1250.20">
    <property type="entry name" value="MFS general substrate transporter like domains"/>
    <property type="match status" value="2"/>
</dbReference>
<gene>
    <name evidence="8" type="ORF">METZ01_LOCUS122198</name>
</gene>
<dbReference type="InterPro" id="IPR001927">
    <property type="entry name" value="Na/Gal_symport"/>
</dbReference>
<dbReference type="PROSITE" id="PS00872">
    <property type="entry name" value="NA_GALACTOSIDE_SYMP"/>
    <property type="match status" value="1"/>
</dbReference>
<comment type="subcellular location">
    <subcellularLocation>
        <location evidence="1">Cell membrane</location>
        <topology evidence="1">Multi-pass membrane protein</topology>
    </subcellularLocation>
</comment>
<dbReference type="InterPro" id="IPR036259">
    <property type="entry name" value="MFS_trans_sf"/>
</dbReference>
<dbReference type="GO" id="GO:0006814">
    <property type="term" value="P:sodium ion transport"/>
    <property type="evidence" value="ECO:0007669"/>
    <property type="project" value="InterPro"/>
</dbReference>
<dbReference type="InterPro" id="IPR018043">
    <property type="entry name" value="Na/Gal_symport_CS"/>
</dbReference>
<feature type="transmembrane region" description="Helical" evidence="7">
    <location>
        <begin position="359"/>
        <end position="387"/>
    </location>
</feature>
<dbReference type="InterPro" id="IPR039672">
    <property type="entry name" value="MFS_2"/>
</dbReference>
<dbReference type="NCBIfam" id="TIGR00792">
    <property type="entry name" value="gph"/>
    <property type="match status" value="1"/>
</dbReference>
<evidence type="ECO:0000256" key="6">
    <source>
        <dbReference type="ARBA" id="ARBA00023136"/>
    </source>
</evidence>
<evidence type="ECO:0000256" key="2">
    <source>
        <dbReference type="ARBA" id="ARBA00022448"/>
    </source>
</evidence>
<dbReference type="Pfam" id="PF13347">
    <property type="entry name" value="MFS_2"/>
    <property type="match status" value="1"/>
</dbReference>
<evidence type="ECO:0000256" key="4">
    <source>
        <dbReference type="ARBA" id="ARBA00022692"/>
    </source>
</evidence>